<dbReference type="Pfam" id="PF20508">
    <property type="entry name" value="DUF6734"/>
    <property type="match status" value="1"/>
</dbReference>
<organism evidence="2 3">
    <name type="scientific">Roseomonas populi</name>
    <dbReference type="NCBI Taxonomy" id="3121582"/>
    <lineage>
        <taxon>Bacteria</taxon>
        <taxon>Pseudomonadati</taxon>
        <taxon>Pseudomonadota</taxon>
        <taxon>Alphaproteobacteria</taxon>
        <taxon>Acetobacterales</taxon>
        <taxon>Roseomonadaceae</taxon>
        <taxon>Roseomonas</taxon>
    </lineage>
</organism>
<gene>
    <name evidence="2" type="ORF">NRP21_11955</name>
</gene>
<protein>
    <recommendedName>
        <fullName evidence="1">DUF6734 domain-containing protein</fullName>
    </recommendedName>
</protein>
<proteinExistence type="predicted"/>
<reference evidence="2 3" key="1">
    <citation type="submission" date="2022-06" db="EMBL/GenBank/DDBJ databases">
        <title>Roseomonas CN29.</title>
        <authorList>
            <person name="Cheng Y."/>
            <person name="He X."/>
        </authorList>
    </citation>
    <scope>NUCLEOTIDE SEQUENCE [LARGE SCALE GENOMIC DNA]</scope>
    <source>
        <strain evidence="2 3">CN29</strain>
    </source>
</reference>
<keyword evidence="3" id="KW-1185">Reference proteome</keyword>
<dbReference type="Proteomes" id="UP001524642">
    <property type="component" value="Unassembled WGS sequence"/>
</dbReference>
<accession>A0ABT1X4W4</accession>
<evidence type="ECO:0000313" key="2">
    <source>
        <dbReference type="EMBL" id="MCR0982764.1"/>
    </source>
</evidence>
<feature type="domain" description="DUF6734" evidence="1">
    <location>
        <begin position="24"/>
        <end position="311"/>
    </location>
</feature>
<dbReference type="InterPro" id="IPR046621">
    <property type="entry name" value="DUF6734"/>
</dbReference>
<dbReference type="RefSeq" id="WP_257716427.1">
    <property type="nucleotide sequence ID" value="NZ_JANJOU010000008.1"/>
</dbReference>
<evidence type="ECO:0000259" key="1">
    <source>
        <dbReference type="Pfam" id="PF20508"/>
    </source>
</evidence>
<dbReference type="EMBL" id="JANJOU010000008">
    <property type="protein sequence ID" value="MCR0982764.1"/>
    <property type="molecule type" value="Genomic_DNA"/>
</dbReference>
<evidence type="ECO:0000313" key="3">
    <source>
        <dbReference type="Proteomes" id="UP001524642"/>
    </source>
</evidence>
<sequence>MPAARSTAAGPAVLGPALPAPAAVWSLWTRPMRAGGRRSGWATERDHLLSWILSVESGRRHFGRTRLVADGPGAELLVDGLGLAFDEVTLELDALEGVDPDLWALGKLHAYRAQSAPFLHIDSDVYLWDAPALDWPGAGLFAAYPEFVGYGASGYRCASLRADIHAAGGWLPEELDAYMPHGGVLRAENCGVLGGSCPGFVAHYVDQAMRMLEHPANQPVWARRRPLTTDMLIFEQHLLSACLDYHRNRPGSPFAGIGVSYLFGSEAEAFESGGRAGFTHVIADTKHHPEVRARLAARVEREHPDLFRRCLALCPREEAA</sequence>
<name>A0ABT1X4W4_9PROT</name>
<comment type="caution">
    <text evidence="2">The sequence shown here is derived from an EMBL/GenBank/DDBJ whole genome shotgun (WGS) entry which is preliminary data.</text>
</comment>